<dbReference type="SUPFAM" id="SSF51735">
    <property type="entry name" value="NAD(P)-binding Rossmann-fold domains"/>
    <property type="match status" value="1"/>
</dbReference>
<reference evidence="4" key="2">
    <citation type="submission" date="2023-01" db="EMBL/GenBank/DDBJ databases">
        <title>Draft genome sequence of Algimonas porphyrae strain NBRC 108216.</title>
        <authorList>
            <person name="Sun Q."/>
            <person name="Mori K."/>
        </authorList>
    </citation>
    <scope>NUCLEOTIDE SEQUENCE</scope>
    <source>
        <strain evidence="4">NBRC 108216</strain>
    </source>
</reference>
<protein>
    <submittedName>
        <fullName evidence="4">Short-chain dehydrogenase/reductase</fullName>
    </submittedName>
</protein>
<dbReference type="InterPro" id="IPR002347">
    <property type="entry name" value="SDR_fam"/>
</dbReference>
<dbReference type="InterPro" id="IPR020904">
    <property type="entry name" value="Sc_DH/Rdtase_CS"/>
</dbReference>
<dbReference type="Proteomes" id="UP001161390">
    <property type="component" value="Unassembled WGS sequence"/>
</dbReference>
<keyword evidence="2" id="KW-0560">Oxidoreductase</keyword>
<dbReference type="InterPro" id="IPR036291">
    <property type="entry name" value="NAD(P)-bd_dom_sf"/>
</dbReference>
<organism evidence="4 5">
    <name type="scientific">Algimonas porphyrae</name>
    <dbReference type="NCBI Taxonomy" id="1128113"/>
    <lineage>
        <taxon>Bacteria</taxon>
        <taxon>Pseudomonadati</taxon>
        <taxon>Pseudomonadota</taxon>
        <taxon>Alphaproteobacteria</taxon>
        <taxon>Maricaulales</taxon>
        <taxon>Robiginitomaculaceae</taxon>
        <taxon>Algimonas</taxon>
    </lineage>
</organism>
<dbReference type="PRINTS" id="PR00080">
    <property type="entry name" value="SDRFAMILY"/>
</dbReference>
<gene>
    <name evidence="4" type="ORF">GCM10007854_22270</name>
</gene>
<reference evidence="4" key="1">
    <citation type="journal article" date="2014" name="Int. J. Syst. Evol. Microbiol.">
        <title>Complete genome of a new Firmicutes species belonging to the dominant human colonic microbiota ('Ruminococcus bicirculans') reveals two chromosomes and a selective capacity to utilize plant glucans.</title>
        <authorList>
            <consortium name="NISC Comparative Sequencing Program"/>
            <person name="Wegmann U."/>
            <person name="Louis P."/>
            <person name="Goesmann A."/>
            <person name="Henrissat B."/>
            <person name="Duncan S.H."/>
            <person name="Flint H.J."/>
        </authorList>
    </citation>
    <scope>NUCLEOTIDE SEQUENCE</scope>
    <source>
        <strain evidence="4">NBRC 108216</strain>
    </source>
</reference>
<keyword evidence="5" id="KW-1185">Reference proteome</keyword>
<comment type="similarity">
    <text evidence="1 3">Belongs to the short-chain dehydrogenases/reductases (SDR) family.</text>
</comment>
<sequence>MNGTQMSTVLITGCSTGLGVAMSVKAAQAGHTVVATMRNLDKRGQIDAALTEAGVTADVRMLDVTDQTSIDACIAGVLNDHGRIDVLINNAGAAQLRTTEQASDAELQWITDVNYYGVVRMTKAVLPGMRETRSGRIINISSVGGLVGQPFNDFYCAAKFAVEGYTESLASYVGPAFGIHFSLIEPGGINTAFADNALAHFAQSGGMLDDEYKPLLEAYIGGAQSRAESSDDPGSFAYQSADAVADIVMDVMSAGQPPLRTRTSDWSEAFTARKTQADPTGLKQRDDVVERFLGTYDFGS</sequence>
<dbReference type="EMBL" id="BSNJ01000004">
    <property type="protein sequence ID" value="GLQ21272.1"/>
    <property type="molecule type" value="Genomic_DNA"/>
</dbReference>
<dbReference type="PANTHER" id="PTHR43391:SF86">
    <property type="entry name" value="SHORT-CHAIN DEHYDROGENASE_REDUCTASE FAMILY PROTEIN"/>
    <property type="match status" value="1"/>
</dbReference>
<dbReference type="Pfam" id="PF00106">
    <property type="entry name" value="adh_short"/>
    <property type="match status" value="1"/>
</dbReference>
<evidence type="ECO:0000313" key="4">
    <source>
        <dbReference type="EMBL" id="GLQ21272.1"/>
    </source>
</evidence>
<proteinExistence type="inferred from homology"/>
<dbReference type="PANTHER" id="PTHR43391">
    <property type="entry name" value="RETINOL DEHYDROGENASE-RELATED"/>
    <property type="match status" value="1"/>
</dbReference>
<dbReference type="PRINTS" id="PR00081">
    <property type="entry name" value="GDHRDH"/>
</dbReference>
<dbReference type="CDD" id="cd05374">
    <property type="entry name" value="17beta-HSD-like_SDR_c"/>
    <property type="match status" value="1"/>
</dbReference>
<evidence type="ECO:0000256" key="1">
    <source>
        <dbReference type="ARBA" id="ARBA00006484"/>
    </source>
</evidence>
<accession>A0ABQ5V2S2</accession>
<name>A0ABQ5V2S2_9PROT</name>
<comment type="caution">
    <text evidence="4">The sequence shown here is derived from an EMBL/GenBank/DDBJ whole genome shotgun (WGS) entry which is preliminary data.</text>
</comment>
<dbReference type="Gene3D" id="3.40.50.720">
    <property type="entry name" value="NAD(P)-binding Rossmann-like Domain"/>
    <property type="match status" value="1"/>
</dbReference>
<evidence type="ECO:0000256" key="2">
    <source>
        <dbReference type="ARBA" id="ARBA00023002"/>
    </source>
</evidence>
<evidence type="ECO:0000256" key="3">
    <source>
        <dbReference type="RuleBase" id="RU000363"/>
    </source>
</evidence>
<evidence type="ECO:0000313" key="5">
    <source>
        <dbReference type="Proteomes" id="UP001161390"/>
    </source>
</evidence>
<dbReference type="PROSITE" id="PS00061">
    <property type="entry name" value="ADH_SHORT"/>
    <property type="match status" value="1"/>
</dbReference>